<evidence type="ECO:0000313" key="2">
    <source>
        <dbReference type="Proteomes" id="UP001140234"/>
    </source>
</evidence>
<comment type="caution">
    <text evidence="1">The sequence shown here is derived from an EMBL/GenBank/DDBJ whole genome shotgun (WGS) entry which is preliminary data.</text>
</comment>
<keyword evidence="2" id="KW-1185">Reference proteome</keyword>
<sequence>MPRRLLDNAEAADDQRLRKAALEALAKVLADGALLGPTQAAAIIPGVASALAQLPGGPTAPDQSMAGGMQRLSLAAELATAPRKPAVLVRAHALKALDSAVLLVYGAAPGPQQQEAAMASVVRWAEQSRAQVESILSDSAPPASDSDGKNEQTKLQRLLWRLAGLRHTEGLRAPLLHCFGRMMLSDPPQVARRLESARWTAIHSTPLDSKHISLLWQLQHMSPDGTGKCPSRDNLALDHSASLSA</sequence>
<organism evidence="1 2">
    <name type="scientific">Coemansia nantahalensis</name>
    <dbReference type="NCBI Taxonomy" id="2789366"/>
    <lineage>
        <taxon>Eukaryota</taxon>
        <taxon>Fungi</taxon>
        <taxon>Fungi incertae sedis</taxon>
        <taxon>Zoopagomycota</taxon>
        <taxon>Kickxellomycotina</taxon>
        <taxon>Kickxellomycetes</taxon>
        <taxon>Kickxellales</taxon>
        <taxon>Kickxellaceae</taxon>
        <taxon>Coemansia</taxon>
    </lineage>
</organism>
<evidence type="ECO:0000313" key="1">
    <source>
        <dbReference type="EMBL" id="KAJ2775681.1"/>
    </source>
</evidence>
<dbReference type="Proteomes" id="UP001140234">
    <property type="component" value="Unassembled WGS sequence"/>
</dbReference>
<dbReference type="EMBL" id="JANBUJ010000004">
    <property type="protein sequence ID" value="KAJ2775681.1"/>
    <property type="molecule type" value="Genomic_DNA"/>
</dbReference>
<reference evidence="1" key="1">
    <citation type="submission" date="2022-07" db="EMBL/GenBank/DDBJ databases">
        <title>Phylogenomic reconstructions and comparative analyses of Kickxellomycotina fungi.</title>
        <authorList>
            <person name="Reynolds N.K."/>
            <person name="Stajich J.E."/>
            <person name="Barry K."/>
            <person name="Grigoriev I.V."/>
            <person name="Crous P."/>
            <person name="Smith M.E."/>
        </authorList>
    </citation>
    <scope>NUCLEOTIDE SEQUENCE</scope>
    <source>
        <strain evidence="1">CBS 109366</strain>
    </source>
</reference>
<proteinExistence type="predicted"/>
<accession>A0ACC1K8N5</accession>
<gene>
    <name evidence="1" type="ORF">IWQ57_000251</name>
</gene>
<protein>
    <submittedName>
        <fullName evidence="1">Uncharacterized protein</fullName>
    </submittedName>
</protein>
<name>A0ACC1K8N5_9FUNG</name>